<dbReference type="Proteomes" id="UP001597353">
    <property type="component" value="Unassembled WGS sequence"/>
</dbReference>
<protein>
    <recommendedName>
        <fullName evidence="2">PF03932 family protein CutC</fullName>
    </recommendedName>
</protein>
<dbReference type="Gene3D" id="3.20.20.380">
    <property type="entry name" value="Copper homeostasis (CutC) domain"/>
    <property type="match status" value="1"/>
</dbReference>
<evidence type="ECO:0000313" key="4">
    <source>
        <dbReference type="Proteomes" id="UP001597353"/>
    </source>
</evidence>
<comment type="caution">
    <text evidence="3">The sequence shown here is derived from an EMBL/GenBank/DDBJ whole genome shotgun (WGS) entry which is preliminary data.</text>
</comment>
<organism evidence="3 4">
    <name type="scientific">Halodurantibacterium flavum</name>
    <dbReference type="NCBI Taxonomy" id="1382802"/>
    <lineage>
        <taxon>Bacteria</taxon>
        <taxon>Pseudomonadati</taxon>
        <taxon>Pseudomonadota</taxon>
        <taxon>Alphaproteobacteria</taxon>
        <taxon>Rhodobacterales</taxon>
        <taxon>Paracoccaceae</taxon>
        <taxon>Halodurantibacterium</taxon>
    </lineage>
</organism>
<dbReference type="InterPro" id="IPR036822">
    <property type="entry name" value="CutC-like_dom_sf"/>
</dbReference>
<gene>
    <name evidence="2" type="primary">cutC</name>
    <name evidence="3" type="ORF">ACFSGJ_02850</name>
</gene>
<name>A0ABW4S242_9RHOB</name>
<keyword evidence="2" id="KW-0963">Cytoplasm</keyword>
<proteinExistence type="inferred from homology"/>
<dbReference type="HAMAP" id="MF_00795">
    <property type="entry name" value="CutC"/>
    <property type="match status" value="1"/>
</dbReference>
<sequence>MITLEVCVDDPAGMMAAVRGGADRIELCAALALGGLTPSAGLMRVAADLPLPVMAMIRPRAGNFIWSEAEISAQLAEIAAARACGLAGVVIGASLPDGRLDAETLARLVAAAQGLDLTLHRAIDLAPDPVAAMGVCRDLGILRVLSSGGAATACDGMARLAAMQAAAPDVTVMPGGGVSAATIAALARNVPLTQVHASCSTPAPPPADPRIAGLGLQPANARVTDAALVRGLRTALDQLAGSTTRG</sequence>
<comment type="caution">
    <text evidence="2">Once thought to be involved in copper homeostasis, experiments in E.coli have shown this is not the case.</text>
</comment>
<comment type="subcellular location">
    <subcellularLocation>
        <location evidence="2">Cytoplasm</location>
    </subcellularLocation>
</comment>
<dbReference type="RefSeq" id="WP_390259325.1">
    <property type="nucleotide sequence ID" value="NZ_JBHUGH010000002.1"/>
</dbReference>
<dbReference type="PANTHER" id="PTHR12598:SF0">
    <property type="entry name" value="COPPER HOMEOSTASIS PROTEIN CUTC HOMOLOG"/>
    <property type="match status" value="1"/>
</dbReference>
<dbReference type="Pfam" id="PF03932">
    <property type="entry name" value="CutC"/>
    <property type="match status" value="1"/>
</dbReference>
<dbReference type="InterPro" id="IPR005627">
    <property type="entry name" value="CutC-like"/>
</dbReference>
<evidence type="ECO:0000256" key="2">
    <source>
        <dbReference type="HAMAP-Rule" id="MF_00795"/>
    </source>
</evidence>
<evidence type="ECO:0000313" key="3">
    <source>
        <dbReference type="EMBL" id="MFD1911148.1"/>
    </source>
</evidence>
<evidence type="ECO:0000256" key="1">
    <source>
        <dbReference type="ARBA" id="ARBA00007768"/>
    </source>
</evidence>
<comment type="similarity">
    <text evidence="1 2">Belongs to the CutC family.</text>
</comment>
<keyword evidence="4" id="KW-1185">Reference proteome</keyword>
<accession>A0ABW4S242</accession>
<dbReference type="SUPFAM" id="SSF110395">
    <property type="entry name" value="CutC-like"/>
    <property type="match status" value="1"/>
</dbReference>
<dbReference type="PANTHER" id="PTHR12598">
    <property type="entry name" value="COPPER HOMEOSTASIS PROTEIN CUTC"/>
    <property type="match status" value="1"/>
</dbReference>
<reference evidence="4" key="1">
    <citation type="journal article" date="2019" name="Int. J. Syst. Evol. Microbiol.">
        <title>The Global Catalogue of Microorganisms (GCM) 10K type strain sequencing project: providing services to taxonomists for standard genome sequencing and annotation.</title>
        <authorList>
            <consortium name="The Broad Institute Genomics Platform"/>
            <consortium name="The Broad Institute Genome Sequencing Center for Infectious Disease"/>
            <person name="Wu L."/>
            <person name="Ma J."/>
        </authorList>
    </citation>
    <scope>NUCLEOTIDE SEQUENCE [LARGE SCALE GENOMIC DNA]</scope>
    <source>
        <strain evidence="4">CGMCC 4.7242</strain>
    </source>
</reference>
<dbReference type="EMBL" id="JBHUGH010000002">
    <property type="protein sequence ID" value="MFD1911148.1"/>
    <property type="molecule type" value="Genomic_DNA"/>
</dbReference>